<gene>
    <name evidence="2" type="ORF">PCASD_21667</name>
</gene>
<dbReference type="Proteomes" id="UP000235392">
    <property type="component" value="Unassembled WGS sequence"/>
</dbReference>
<protein>
    <recommendedName>
        <fullName evidence="1">Chalcone isomerase domain-containing protein</fullName>
    </recommendedName>
</protein>
<dbReference type="Pfam" id="PF16035">
    <property type="entry name" value="Chalcone_2"/>
    <property type="match status" value="1"/>
</dbReference>
<name>A0A2N5SAT7_9BASI</name>
<proteinExistence type="predicted"/>
<dbReference type="EMBL" id="PGCI01000967">
    <property type="protein sequence ID" value="PLW10332.1"/>
    <property type="molecule type" value="Genomic_DNA"/>
</dbReference>
<evidence type="ECO:0000313" key="3">
    <source>
        <dbReference type="Proteomes" id="UP000235392"/>
    </source>
</evidence>
<organism evidence="2 3">
    <name type="scientific">Puccinia coronata f. sp. avenae</name>
    <dbReference type="NCBI Taxonomy" id="200324"/>
    <lineage>
        <taxon>Eukaryota</taxon>
        <taxon>Fungi</taxon>
        <taxon>Dikarya</taxon>
        <taxon>Basidiomycota</taxon>
        <taxon>Pucciniomycotina</taxon>
        <taxon>Pucciniomycetes</taxon>
        <taxon>Pucciniales</taxon>
        <taxon>Pucciniaceae</taxon>
        <taxon>Puccinia</taxon>
    </lineage>
</organism>
<dbReference type="AlphaFoldDB" id="A0A2N5SAT7"/>
<dbReference type="PANTHER" id="PTHR47284:SF3">
    <property type="entry name" value="FATTY-ACID-BINDING PROTEIN 2"/>
    <property type="match status" value="1"/>
</dbReference>
<dbReference type="Gene3D" id="3.50.70.10">
    <property type="match status" value="1"/>
</dbReference>
<reference evidence="2 3" key="1">
    <citation type="submission" date="2017-11" db="EMBL/GenBank/DDBJ databases">
        <title>De novo assembly and phasing of dikaryotic genomes from two isolates of Puccinia coronata f. sp. avenae, the causal agent of oat crown rust.</title>
        <authorList>
            <person name="Miller M.E."/>
            <person name="Zhang Y."/>
            <person name="Omidvar V."/>
            <person name="Sperschneider J."/>
            <person name="Schwessinger B."/>
            <person name="Raley C."/>
            <person name="Palmer J.M."/>
            <person name="Garnica D."/>
            <person name="Upadhyaya N."/>
            <person name="Rathjen J."/>
            <person name="Taylor J.M."/>
            <person name="Park R.F."/>
            <person name="Dodds P.N."/>
            <person name="Hirsch C.D."/>
            <person name="Kianian S.F."/>
            <person name="Figueroa M."/>
        </authorList>
    </citation>
    <scope>NUCLEOTIDE SEQUENCE [LARGE SCALE GENOMIC DNA]</scope>
    <source>
        <strain evidence="2">12SD80</strain>
    </source>
</reference>
<dbReference type="InterPro" id="IPR016088">
    <property type="entry name" value="Chalcone_isomerase_3-sand"/>
</dbReference>
<feature type="domain" description="Chalcone isomerase" evidence="1">
    <location>
        <begin position="14"/>
        <end position="82"/>
    </location>
</feature>
<sequence>MKLASVHGTVSETDLEELLPTGVSVPKGRTLTLIRTSRHTLVVEYDGKKLGELDDAIVAREMFLAYFADQDPISTKLKESVAQGFSDLYQPRPAP</sequence>
<dbReference type="PANTHER" id="PTHR47284">
    <property type="entry name" value="FATTY-ACID-BINDING PROTEIN 2"/>
    <property type="match status" value="1"/>
</dbReference>
<evidence type="ECO:0000313" key="2">
    <source>
        <dbReference type="EMBL" id="PLW10332.1"/>
    </source>
</evidence>
<dbReference type="InterPro" id="IPR016087">
    <property type="entry name" value="Chalcone_isomerase"/>
</dbReference>
<evidence type="ECO:0000259" key="1">
    <source>
        <dbReference type="Pfam" id="PF16035"/>
    </source>
</evidence>
<accession>A0A2N5SAT7</accession>
<comment type="caution">
    <text evidence="2">The sequence shown here is derived from an EMBL/GenBank/DDBJ whole genome shotgun (WGS) entry which is preliminary data.</text>
</comment>